<feature type="domain" description="Glycosyl hydrolase family 30 beta sandwich" evidence="1">
    <location>
        <begin position="80"/>
        <end position="135"/>
    </location>
</feature>
<dbReference type="SUPFAM" id="SSF51445">
    <property type="entry name" value="(Trans)glycosidases"/>
    <property type="match status" value="1"/>
</dbReference>
<evidence type="ECO:0000313" key="2">
    <source>
        <dbReference type="EMBL" id="KYF89141.1"/>
    </source>
</evidence>
<dbReference type="SUPFAM" id="SSF51011">
    <property type="entry name" value="Glycosyl hydrolase domain"/>
    <property type="match status" value="1"/>
</dbReference>
<dbReference type="Gene3D" id="2.60.40.1180">
    <property type="entry name" value="Golgi alpha-mannosidase II"/>
    <property type="match status" value="1"/>
</dbReference>
<protein>
    <recommendedName>
        <fullName evidence="1">Glycosyl hydrolase family 30 beta sandwich domain-containing protein</fullName>
    </recommendedName>
</protein>
<dbReference type="Proteomes" id="UP000075635">
    <property type="component" value="Unassembled WGS sequence"/>
</dbReference>
<accession>A0A150S9P9</accession>
<evidence type="ECO:0000259" key="1">
    <source>
        <dbReference type="Pfam" id="PF17189"/>
    </source>
</evidence>
<dbReference type="Gene3D" id="3.20.20.80">
    <property type="entry name" value="Glycosidases"/>
    <property type="match status" value="1"/>
</dbReference>
<reference evidence="2 3" key="1">
    <citation type="submission" date="2014-02" db="EMBL/GenBank/DDBJ databases">
        <title>The small core and large imbalanced accessory genome model reveals a collaborative survival strategy of Sorangium cellulosum strains in nature.</title>
        <authorList>
            <person name="Han K."/>
            <person name="Peng R."/>
            <person name="Blom J."/>
            <person name="Li Y.-Z."/>
        </authorList>
    </citation>
    <scope>NUCLEOTIDE SEQUENCE [LARGE SCALE GENOMIC DNA]</scope>
    <source>
        <strain evidence="2 3">So0011-07</strain>
    </source>
</reference>
<dbReference type="GO" id="GO:0004553">
    <property type="term" value="F:hydrolase activity, hydrolyzing O-glycosyl compounds"/>
    <property type="evidence" value="ECO:0007669"/>
    <property type="project" value="InterPro"/>
</dbReference>
<dbReference type="InterPro" id="IPR013780">
    <property type="entry name" value="Glyco_hydro_b"/>
</dbReference>
<dbReference type="InterPro" id="IPR033452">
    <property type="entry name" value="GH30_C"/>
</dbReference>
<dbReference type="InterPro" id="IPR039743">
    <property type="entry name" value="6GAL/EXGAL"/>
</dbReference>
<proteinExistence type="predicted"/>
<dbReference type="PANTHER" id="PTHR42767">
    <property type="entry name" value="ENDO-BETA-1,6-GALACTANASE"/>
    <property type="match status" value="1"/>
</dbReference>
<name>A0A150S9P9_SORCE</name>
<dbReference type="AlphaFoldDB" id="A0A150S9P9"/>
<organism evidence="2 3">
    <name type="scientific">Sorangium cellulosum</name>
    <name type="common">Polyangium cellulosum</name>
    <dbReference type="NCBI Taxonomy" id="56"/>
    <lineage>
        <taxon>Bacteria</taxon>
        <taxon>Pseudomonadati</taxon>
        <taxon>Myxococcota</taxon>
        <taxon>Polyangia</taxon>
        <taxon>Polyangiales</taxon>
        <taxon>Polyangiaceae</taxon>
        <taxon>Sorangium</taxon>
    </lineage>
</organism>
<dbReference type="Pfam" id="PF17189">
    <property type="entry name" value="Glyco_hydro_30C"/>
    <property type="match status" value="1"/>
</dbReference>
<dbReference type="EMBL" id="JEMB01001257">
    <property type="protein sequence ID" value="KYF89141.1"/>
    <property type="molecule type" value="Genomic_DNA"/>
</dbReference>
<gene>
    <name evidence="2" type="ORF">BE17_37730</name>
</gene>
<comment type="caution">
    <text evidence="2">The sequence shown here is derived from an EMBL/GenBank/DDBJ whole genome shotgun (WGS) entry which is preliminary data.</text>
</comment>
<sequence length="169" mass="18208">MSGVKWWPEQGPSNTIENGVAIARWVHSALVVGEANAWLWWWYSGNTTNEGLIQQSGSVTTKRYYTFGNFTRYIRPGYHRVAVTGVFPEKVLVSAYTNDSGKVVVVAINETTSAQTVPLAFAGGTAPSAMVPFVTAASKNWAEGAPVTVTDATLPMALEAMSVTTFVSQ</sequence>
<dbReference type="InterPro" id="IPR017853">
    <property type="entry name" value="GH"/>
</dbReference>
<evidence type="ECO:0000313" key="3">
    <source>
        <dbReference type="Proteomes" id="UP000075635"/>
    </source>
</evidence>
<dbReference type="PANTHER" id="PTHR42767:SF1">
    <property type="entry name" value="ENDO-BETA-1,6-GALACTANASE-LIKE DOMAIN-CONTAINING PROTEIN"/>
    <property type="match status" value="1"/>
</dbReference>